<feature type="region of interest" description="Disordered" evidence="2">
    <location>
        <begin position="190"/>
        <end position="211"/>
    </location>
</feature>
<dbReference type="OrthoDB" id="3511171at2759"/>
<gene>
    <name evidence="3" type="ORF">BofuT4_P074380.1</name>
</gene>
<evidence type="ECO:0000313" key="4">
    <source>
        <dbReference type="Proteomes" id="UP000008177"/>
    </source>
</evidence>
<name>G2XP30_BOTF4</name>
<feature type="coiled-coil region" evidence="1">
    <location>
        <begin position="28"/>
        <end position="55"/>
    </location>
</feature>
<feature type="compositionally biased region" description="Basic and acidic residues" evidence="2">
    <location>
        <begin position="191"/>
        <end position="203"/>
    </location>
</feature>
<accession>G2XP30</accession>
<dbReference type="Proteomes" id="UP000008177">
    <property type="component" value="Unplaced contigs"/>
</dbReference>
<evidence type="ECO:0000256" key="2">
    <source>
        <dbReference type="SAM" id="MobiDB-lite"/>
    </source>
</evidence>
<dbReference type="AlphaFoldDB" id="G2XP30"/>
<dbReference type="HOGENOM" id="CLU_1304680_0_0_1"/>
<dbReference type="EMBL" id="FQ790247">
    <property type="protein sequence ID" value="CCD42636.1"/>
    <property type="molecule type" value="Genomic_DNA"/>
</dbReference>
<reference evidence="4" key="1">
    <citation type="journal article" date="2011" name="PLoS Genet.">
        <title>Genomic analysis of the necrotrophic fungal pathogens Sclerotinia sclerotiorum and Botrytis cinerea.</title>
        <authorList>
            <person name="Amselem J."/>
            <person name="Cuomo C.A."/>
            <person name="van Kan J.A."/>
            <person name="Viaud M."/>
            <person name="Benito E.P."/>
            <person name="Couloux A."/>
            <person name="Coutinho P.M."/>
            <person name="de Vries R.P."/>
            <person name="Dyer P.S."/>
            <person name="Fillinger S."/>
            <person name="Fournier E."/>
            <person name="Gout L."/>
            <person name="Hahn M."/>
            <person name="Kohn L."/>
            <person name="Lapalu N."/>
            <person name="Plummer K.M."/>
            <person name="Pradier J.M."/>
            <person name="Quevillon E."/>
            <person name="Sharon A."/>
            <person name="Simon A."/>
            <person name="ten Have A."/>
            <person name="Tudzynski B."/>
            <person name="Tudzynski P."/>
            <person name="Wincker P."/>
            <person name="Andrew M."/>
            <person name="Anthouard V."/>
            <person name="Beever R.E."/>
            <person name="Beffa R."/>
            <person name="Benoit I."/>
            <person name="Bouzid O."/>
            <person name="Brault B."/>
            <person name="Chen Z."/>
            <person name="Choquer M."/>
            <person name="Collemare J."/>
            <person name="Cotton P."/>
            <person name="Danchin E.G."/>
            <person name="Da Silva C."/>
            <person name="Gautier A."/>
            <person name="Giraud C."/>
            <person name="Giraud T."/>
            <person name="Gonzalez C."/>
            <person name="Grossetete S."/>
            <person name="Guldener U."/>
            <person name="Henrissat B."/>
            <person name="Howlett B.J."/>
            <person name="Kodira C."/>
            <person name="Kretschmer M."/>
            <person name="Lappartient A."/>
            <person name="Leroch M."/>
            <person name="Levis C."/>
            <person name="Mauceli E."/>
            <person name="Neuveglise C."/>
            <person name="Oeser B."/>
            <person name="Pearson M."/>
            <person name="Poulain J."/>
            <person name="Poussereau N."/>
            <person name="Quesneville H."/>
            <person name="Rascle C."/>
            <person name="Schumacher J."/>
            <person name="Segurens B."/>
            <person name="Sexton A."/>
            <person name="Silva E."/>
            <person name="Sirven C."/>
            <person name="Soanes D.M."/>
            <person name="Talbot N.J."/>
            <person name="Templeton M."/>
            <person name="Yandava C."/>
            <person name="Yarden O."/>
            <person name="Zeng Q."/>
            <person name="Rollins J.A."/>
            <person name="Lebrun M.H."/>
            <person name="Dickman M."/>
        </authorList>
    </citation>
    <scope>NUCLEOTIDE SEQUENCE [LARGE SCALE GENOMIC DNA]</scope>
    <source>
        <strain evidence="4">T4</strain>
    </source>
</reference>
<protein>
    <submittedName>
        <fullName evidence="3">Uncharacterized protein</fullName>
    </submittedName>
</protein>
<evidence type="ECO:0000256" key="1">
    <source>
        <dbReference type="SAM" id="Coils"/>
    </source>
</evidence>
<proteinExistence type="predicted"/>
<organism evidence="3 4">
    <name type="scientific">Botryotinia fuckeliana (strain T4)</name>
    <name type="common">Noble rot fungus</name>
    <name type="synonym">Botrytis cinerea</name>
    <dbReference type="NCBI Taxonomy" id="999810"/>
    <lineage>
        <taxon>Eukaryota</taxon>
        <taxon>Fungi</taxon>
        <taxon>Dikarya</taxon>
        <taxon>Ascomycota</taxon>
        <taxon>Pezizomycotina</taxon>
        <taxon>Leotiomycetes</taxon>
        <taxon>Helotiales</taxon>
        <taxon>Sclerotiniaceae</taxon>
        <taxon>Botrytis</taxon>
    </lineage>
</organism>
<sequence>MNPEVIQRDVYLRSESHFALFKRDAEIHRSYEEQLEAASERIKQLESKLQDQALHLCEHDLTQKRLYESERARRLEVSARLRVQCHLKIEQTKSLEFAQEVKDLQERLKKMVGDYTGLQAHFLNVICSITTFNDTLRSETNDLYLQVMQNKTEIIHNQQIIQSLASKLFLYEENAQKVIKSLKLTQWKSKRSAEETDANDRSLKRLKGSPV</sequence>
<dbReference type="InParanoid" id="G2XP30"/>
<evidence type="ECO:0000313" key="3">
    <source>
        <dbReference type="EMBL" id="CCD42636.1"/>
    </source>
</evidence>
<keyword evidence="1" id="KW-0175">Coiled coil</keyword>